<dbReference type="Gene3D" id="1.10.10.10">
    <property type="entry name" value="Winged helix-like DNA-binding domain superfamily/Winged helix DNA-binding domain"/>
    <property type="match status" value="1"/>
</dbReference>
<dbReference type="GO" id="GO:0003677">
    <property type="term" value="F:DNA binding"/>
    <property type="evidence" value="ECO:0007669"/>
    <property type="project" value="UniProtKB-UniRule"/>
</dbReference>
<reference evidence="5 6" key="1">
    <citation type="submission" date="2020-10" db="EMBL/GenBank/DDBJ databases">
        <title>Connecting structure to function with the recovery of over 1000 high-quality activated sludge metagenome-assembled genomes encoding full-length rRNA genes using long-read sequencing.</title>
        <authorList>
            <person name="Singleton C.M."/>
            <person name="Petriglieri F."/>
            <person name="Kristensen J.M."/>
            <person name="Kirkegaard R.H."/>
            <person name="Michaelsen T.Y."/>
            <person name="Andersen M.H."/>
            <person name="Karst S.M."/>
            <person name="Dueholm M.S."/>
            <person name="Nielsen P.H."/>
            <person name="Albertsen M."/>
        </authorList>
    </citation>
    <scope>NUCLEOTIDE SEQUENCE [LARGE SCALE GENOMIC DNA]</scope>
    <source>
        <strain evidence="5">Ribe_18-Q3-R11-54_BAT3C.373</strain>
    </source>
</reference>
<evidence type="ECO:0000256" key="4">
    <source>
        <dbReference type="PIRNR" id="PIRNR006707"/>
    </source>
</evidence>
<keyword evidence="2 4" id="KW-0238">DNA-binding</keyword>
<dbReference type="PIRSF" id="PIRSF006707">
    <property type="entry name" value="MJ1563"/>
    <property type="match status" value="1"/>
</dbReference>
<keyword evidence="3 4" id="KW-0804">Transcription</keyword>
<proteinExistence type="inferred from homology"/>
<comment type="similarity">
    <text evidence="4">Belongs to the GbsR family.</text>
</comment>
<evidence type="ECO:0000256" key="3">
    <source>
        <dbReference type="ARBA" id="ARBA00023163"/>
    </source>
</evidence>
<evidence type="ECO:0000256" key="1">
    <source>
        <dbReference type="ARBA" id="ARBA00023015"/>
    </source>
</evidence>
<organism evidence="5 6">
    <name type="scientific">Candidatus Defluviibacterium haderslevense</name>
    <dbReference type="NCBI Taxonomy" id="2981993"/>
    <lineage>
        <taxon>Bacteria</taxon>
        <taxon>Pseudomonadati</taxon>
        <taxon>Bacteroidota</taxon>
        <taxon>Saprospiria</taxon>
        <taxon>Saprospirales</taxon>
        <taxon>Saprospiraceae</taxon>
        <taxon>Candidatus Defluviibacterium</taxon>
    </lineage>
</organism>
<sequence length="166" mass="19162">MEYSQCRKKFIDTWSQLGVSWGISRTMAQIHALLLLSPVQINAEQIISELDISGGNANTNLRLLLDWGLIYKAQVAGSRCEYFVAEKDTQIIFKRILEQRKKKELDPIQTELQCLLDCKCDSVESKEMHKLVLDITQFASKSDKLLNQLIRTDSHWLFNTLFKVLN</sequence>
<dbReference type="EMBL" id="JADKFW010000014">
    <property type="protein sequence ID" value="MBK9718976.1"/>
    <property type="molecule type" value="Genomic_DNA"/>
</dbReference>
<dbReference type="SUPFAM" id="SSF46785">
    <property type="entry name" value="Winged helix' DNA-binding domain"/>
    <property type="match status" value="1"/>
</dbReference>
<gene>
    <name evidence="5" type="ORF">IPO85_15975</name>
</gene>
<evidence type="ECO:0000313" key="6">
    <source>
        <dbReference type="Proteomes" id="UP000808349"/>
    </source>
</evidence>
<dbReference type="Proteomes" id="UP000808349">
    <property type="component" value="Unassembled WGS sequence"/>
</dbReference>
<evidence type="ECO:0000256" key="2">
    <source>
        <dbReference type="ARBA" id="ARBA00023125"/>
    </source>
</evidence>
<name>A0A9D7XFS0_9BACT</name>
<protein>
    <recommendedName>
        <fullName evidence="4">HTH-type transcriptional regulator</fullName>
    </recommendedName>
</protein>
<dbReference type="InterPro" id="IPR036390">
    <property type="entry name" value="WH_DNA-bd_sf"/>
</dbReference>
<dbReference type="InterPro" id="IPR036388">
    <property type="entry name" value="WH-like_DNA-bd_sf"/>
</dbReference>
<dbReference type="AlphaFoldDB" id="A0A9D7XFS0"/>
<dbReference type="PANTHER" id="PTHR38465">
    <property type="entry name" value="HTH-TYPE TRANSCRIPTIONAL REGULATOR MJ1563-RELATED"/>
    <property type="match status" value="1"/>
</dbReference>
<comment type="caution">
    <text evidence="5">The sequence shown here is derived from an EMBL/GenBank/DDBJ whole genome shotgun (WGS) entry which is preliminary data.</text>
</comment>
<dbReference type="InterPro" id="IPR052362">
    <property type="entry name" value="HTH-GbsR_regulator"/>
</dbReference>
<dbReference type="InterPro" id="IPR026282">
    <property type="entry name" value="MJ1563"/>
</dbReference>
<keyword evidence="1 4" id="KW-0805">Transcription regulation</keyword>
<evidence type="ECO:0000313" key="5">
    <source>
        <dbReference type="EMBL" id="MBK9718976.1"/>
    </source>
</evidence>
<accession>A0A9D7XFS0</accession>
<dbReference type="PANTHER" id="PTHR38465:SF1">
    <property type="entry name" value="HTH-TYPE TRANSCRIPTIONAL REGULATOR MJ1563-RELATED"/>
    <property type="match status" value="1"/>
</dbReference>